<feature type="compositionally biased region" description="Polar residues" evidence="1">
    <location>
        <begin position="46"/>
        <end position="58"/>
    </location>
</feature>
<dbReference type="Proteomes" id="UP000244189">
    <property type="component" value="Unassembled WGS sequence"/>
</dbReference>
<keyword evidence="2" id="KW-0812">Transmembrane</keyword>
<keyword evidence="2" id="KW-0472">Membrane</keyword>
<dbReference type="AlphaFoldDB" id="A0A2T5GNF0"/>
<evidence type="ECO:0000256" key="2">
    <source>
        <dbReference type="SAM" id="Phobius"/>
    </source>
</evidence>
<comment type="caution">
    <text evidence="3">The sequence shown here is derived from an EMBL/GenBank/DDBJ whole genome shotgun (WGS) entry which is preliminary data.</text>
</comment>
<dbReference type="EMBL" id="QAOG01000002">
    <property type="protein sequence ID" value="PTQ60870.1"/>
    <property type="molecule type" value="Genomic_DNA"/>
</dbReference>
<proteinExistence type="predicted"/>
<keyword evidence="2" id="KW-1133">Transmembrane helix</keyword>
<name>A0A2T5GNF0_9SPHN</name>
<feature type="compositionally biased region" description="Low complexity" evidence="1">
    <location>
        <begin position="65"/>
        <end position="82"/>
    </location>
</feature>
<accession>A0A2T5GNF0</accession>
<evidence type="ECO:0000313" key="4">
    <source>
        <dbReference type="Proteomes" id="UP000244189"/>
    </source>
</evidence>
<reference evidence="3 4" key="1">
    <citation type="submission" date="2018-04" db="EMBL/GenBank/DDBJ databases">
        <title>Genomic Encyclopedia of Type Strains, Phase III (KMG-III): the genomes of soil and plant-associated and newly described type strains.</title>
        <authorList>
            <person name="Whitman W."/>
        </authorList>
    </citation>
    <scope>NUCLEOTIDE SEQUENCE [LARGE SCALE GENOMIC DNA]</scope>
    <source>
        <strain evidence="3 4">MA101b</strain>
    </source>
</reference>
<sequence>MRSAYHPSSNETPGAARRRSTAFILTVIAHVLILLLVLRLGPSLPTSPNGQRNPTTFQMLPDRGAPSPEQSSPAAAEAKPASRGQREKPPTPPRVSPPIKSVPASPPGKLTLGIDLLGGDELFKAADVAKLARHPEDRLAKVEDEKPLKPKTKSAAVYGPGSGPDGGPIYEMVAWYREPTDAEMDGYLSHQPAGSWGIIACKTAPDYRVENCRTVSESPVGSGIARAMRQAAWQFRILPPKEDGKPLIGVWMQVRMTYTRNGLR</sequence>
<evidence type="ECO:0000256" key="1">
    <source>
        <dbReference type="SAM" id="MobiDB-lite"/>
    </source>
</evidence>
<evidence type="ECO:0000313" key="3">
    <source>
        <dbReference type="EMBL" id="PTQ60870.1"/>
    </source>
</evidence>
<feature type="region of interest" description="Disordered" evidence="1">
    <location>
        <begin position="45"/>
        <end position="107"/>
    </location>
</feature>
<organism evidence="3 4">
    <name type="scientific">Sphingomonas aurantiaca</name>
    <dbReference type="NCBI Taxonomy" id="185949"/>
    <lineage>
        <taxon>Bacteria</taxon>
        <taxon>Pseudomonadati</taxon>
        <taxon>Pseudomonadota</taxon>
        <taxon>Alphaproteobacteria</taxon>
        <taxon>Sphingomonadales</taxon>
        <taxon>Sphingomonadaceae</taxon>
        <taxon>Sphingomonas</taxon>
    </lineage>
</organism>
<protein>
    <submittedName>
        <fullName evidence="3">Protein TonB</fullName>
    </submittedName>
</protein>
<keyword evidence="4" id="KW-1185">Reference proteome</keyword>
<gene>
    <name evidence="3" type="ORF">C8J26_1185</name>
</gene>
<feature type="transmembrane region" description="Helical" evidence="2">
    <location>
        <begin position="21"/>
        <end position="41"/>
    </location>
</feature>